<sequence>MQITDSLNLAIPFGNGLVAYHAPIDRAVYEANYAVLHATLATMSKRGVHYLRASGPSIASLVLKDEAKREAAERGEKVDSVALLGEIKRLTTVLSPSPSGYETLPVDVALEQGKFDAEDWSELEASLVFFTCLVQTAKKSDRAIVANSAASVMDGSITSSAITAYVASLQISTKVEPTANLGSSPQPSDTSPAMGLPI</sequence>
<evidence type="ECO:0000313" key="3">
    <source>
        <dbReference type="Proteomes" id="UP000494170"/>
    </source>
</evidence>
<evidence type="ECO:0000256" key="1">
    <source>
        <dbReference type="SAM" id="MobiDB-lite"/>
    </source>
</evidence>
<organism evidence="2 3">
    <name type="scientific">Burkholderia lata (strain ATCC 17760 / DSM 23089 / LMG 22485 / NCIMB 9086 / R18194 / 383)</name>
    <dbReference type="NCBI Taxonomy" id="482957"/>
    <lineage>
        <taxon>Bacteria</taxon>
        <taxon>Pseudomonadati</taxon>
        <taxon>Pseudomonadota</taxon>
        <taxon>Betaproteobacteria</taxon>
        <taxon>Burkholderiales</taxon>
        <taxon>Burkholderiaceae</taxon>
        <taxon>Burkholderia</taxon>
        <taxon>Burkholderia cepacia complex</taxon>
    </lineage>
</organism>
<dbReference type="RefSeq" id="WP_174936651.1">
    <property type="nucleotide sequence ID" value="NZ_CABVPY010000001.1"/>
</dbReference>
<gene>
    <name evidence="2" type="ORF">BLA6863_00150</name>
</gene>
<protein>
    <submittedName>
        <fullName evidence="2">Uncharacterized protein</fullName>
    </submittedName>
</protein>
<proteinExistence type="predicted"/>
<evidence type="ECO:0000313" key="2">
    <source>
        <dbReference type="EMBL" id="VWB07102.1"/>
    </source>
</evidence>
<name>A0A6P2GRF0_BURL3</name>
<dbReference type="Proteomes" id="UP000494170">
    <property type="component" value="Unassembled WGS sequence"/>
</dbReference>
<feature type="region of interest" description="Disordered" evidence="1">
    <location>
        <begin position="177"/>
        <end position="198"/>
    </location>
</feature>
<reference evidence="2 3" key="1">
    <citation type="submission" date="2019-09" db="EMBL/GenBank/DDBJ databases">
        <authorList>
            <person name="Depoorter E."/>
        </authorList>
    </citation>
    <scope>NUCLEOTIDE SEQUENCE [LARGE SCALE GENOMIC DNA]</scope>
    <source>
        <strain evidence="2">LMG 6863</strain>
    </source>
</reference>
<feature type="compositionally biased region" description="Polar residues" evidence="1">
    <location>
        <begin position="177"/>
        <end position="191"/>
    </location>
</feature>
<dbReference type="AlphaFoldDB" id="A0A6P2GRF0"/>
<accession>A0A6P2GRF0</accession>
<dbReference type="EMBL" id="CABVPY010000001">
    <property type="protein sequence ID" value="VWB07102.1"/>
    <property type="molecule type" value="Genomic_DNA"/>
</dbReference>